<sequence length="511" mass="56462">MSLAPAIGSVVTILSLALLLPLSTIAQVPESNPESKLGWFSDSGDVGAVENKGSVVYNAEEKSYVVAGSGLNMWFGDDQCQFVWRKMKGDFLVRAHAELLGEGVDPHRKLGVMFRKFLDADAPYVDIAVHGDGLTSMQYRLTKGADTLQVESKLMGPDVMQLERKDGKFIMSVAKFGDTFSQEELAGLDLGDEVYVGIFVCSHNKDVVEKGKFSNVRIVVPVPDDYQPYRDYFGSRLEVMDVETGHRKIIHTTEDSMQAPNWTVDGKTLIYNRNGKLYNFDLANSEVSQLNTDFAIKNNNDHVLSFDGKQLAISHHSADHDGKSMIYTMPATGGTPKLVTKLGPSYLHGWSPDGKFLIYTGGRDDKYDIYKIPSDGGDEVQLTKDSGLNDGSEFGPDGKIYFNSTRTGTMELWRMNADGSGQTQLTDDEYNNWFPHVSPDGKTILFISYSKEVEAADHPFYKHVYLRKMPIEGGKPTVVAYLYGGQGTINVPSWSPDGKKVAFVSNSDVSK</sequence>
<name>A0A5B9PGC0_9BACT</name>
<dbReference type="InterPro" id="IPR011042">
    <property type="entry name" value="6-blade_b-propeller_TolB-like"/>
</dbReference>
<comment type="similarity">
    <text evidence="1">Belongs to the TolB family.</text>
</comment>
<dbReference type="PANTHER" id="PTHR36842:SF1">
    <property type="entry name" value="PROTEIN TOLB"/>
    <property type="match status" value="1"/>
</dbReference>
<reference evidence="2 3" key="1">
    <citation type="submission" date="2019-08" db="EMBL/GenBank/DDBJ databases">
        <title>Deep-cultivation of Planctomycetes and their phenomic and genomic characterization uncovers novel biology.</title>
        <authorList>
            <person name="Wiegand S."/>
            <person name="Jogler M."/>
            <person name="Boedeker C."/>
            <person name="Pinto D."/>
            <person name="Vollmers J."/>
            <person name="Rivas-Marin E."/>
            <person name="Kohn T."/>
            <person name="Peeters S.H."/>
            <person name="Heuer A."/>
            <person name="Rast P."/>
            <person name="Oberbeckmann S."/>
            <person name="Bunk B."/>
            <person name="Jeske O."/>
            <person name="Meyerdierks A."/>
            <person name="Storesund J.E."/>
            <person name="Kallscheuer N."/>
            <person name="Luecker S."/>
            <person name="Lage O.M."/>
            <person name="Pohl T."/>
            <person name="Merkel B.J."/>
            <person name="Hornburger P."/>
            <person name="Mueller R.-W."/>
            <person name="Bruemmer F."/>
            <person name="Labrenz M."/>
            <person name="Spormann A.M."/>
            <person name="Op den Camp H."/>
            <person name="Overmann J."/>
            <person name="Amann R."/>
            <person name="Jetten M.S.M."/>
            <person name="Mascher T."/>
            <person name="Medema M.H."/>
            <person name="Devos D.P."/>
            <person name="Kaster A.-K."/>
            <person name="Ovreas L."/>
            <person name="Rohde M."/>
            <person name="Galperin M.Y."/>
            <person name="Jogler C."/>
        </authorList>
    </citation>
    <scope>NUCLEOTIDE SEQUENCE [LARGE SCALE GENOMIC DNA]</scope>
    <source>
        <strain evidence="2 3">FC18</strain>
    </source>
</reference>
<accession>A0A5B9PGC0</accession>
<organism evidence="2 3">
    <name type="scientific">Mariniblastus fucicola</name>
    <dbReference type="NCBI Taxonomy" id="980251"/>
    <lineage>
        <taxon>Bacteria</taxon>
        <taxon>Pseudomonadati</taxon>
        <taxon>Planctomycetota</taxon>
        <taxon>Planctomycetia</taxon>
        <taxon>Pirellulales</taxon>
        <taxon>Pirellulaceae</taxon>
        <taxon>Mariniblastus</taxon>
    </lineage>
</organism>
<dbReference type="Proteomes" id="UP000322214">
    <property type="component" value="Chromosome"/>
</dbReference>
<dbReference type="EMBL" id="CP042912">
    <property type="protein sequence ID" value="QEG24649.1"/>
    <property type="molecule type" value="Genomic_DNA"/>
</dbReference>
<dbReference type="STRING" id="980251.GCA_001642875_00999"/>
<evidence type="ECO:0000313" key="2">
    <source>
        <dbReference type="EMBL" id="QEG24649.1"/>
    </source>
</evidence>
<gene>
    <name evidence="2" type="ORF">MFFC18_45700</name>
</gene>
<dbReference type="InterPro" id="IPR011659">
    <property type="entry name" value="WD40"/>
</dbReference>
<dbReference type="KEGG" id="mff:MFFC18_45700"/>
<proteinExistence type="inferred from homology"/>
<dbReference type="AlphaFoldDB" id="A0A5B9PGC0"/>
<evidence type="ECO:0000256" key="1">
    <source>
        <dbReference type="ARBA" id="ARBA00009820"/>
    </source>
</evidence>
<dbReference type="Gene3D" id="2.120.10.30">
    <property type="entry name" value="TolB, C-terminal domain"/>
    <property type="match status" value="1"/>
</dbReference>
<evidence type="ECO:0000313" key="3">
    <source>
        <dbReference type="Proteomes" id="UP000322214"/>
    </source>
</evidence>
<protein>
    <submittedName>
        <fullName evidence="2">Translocation protein TolB</fullName>
    </submittedName>
</protein>
<keyword evidence="3" id="KW-1185">Reference proteome</keyword>
<dbReference type="OrthoDB" id="108903at2"/>
<dbReference type="Pfam" id="PF07676">
    <property type="entry name" value="PD40"/>
    <property type="match status" value="4"/>
</dbReference>
<dbReference type="SUPFAM" id="SSF82171">
    <property type="entry name" value="DPP6 N-terminal domain-like"/>
    <property type="match status" value="1"/>
</dbReference>
<dbReference type="RefSeq" id="WP_075083791.1">
    <property type="nucleotide sequence ID" value="NZ_CP042912.1"/>
</dbReference>
<dbReference type="PANTHER" id="PTHR36842">
    <property type="entry name" value="PROTEIN TOLB HOMOLOG"/>
    <property type="match status" value="1"/>
</dbReference>